<evidence type="ECO:0000313" key="2">
    <source>
        <dbReference type="Proteomes" id="UP000632125"/>
    </source>
</evidence>
<proteinExistence type="predicted"/>
<comment type="caution">
    <text evidence="1">The sequence shown here is derived from an EMBL/GenBank/DDBJ whole genome shotgun (WGS) entry which is preliminary data.</text>
</comment>
<dbReference type="Pfam" id="PF07609">
    <property type="entry name" value="DUF1572"/>
    <property type="match status" value="1"/>
</dbReference>
<dbReference type="InterPro" id="IPR011466">
    <property type="entry name" value="DUF1572"/>
</dbReference>
<dbReference type="EMBL" id="JACXIY010000013">
    <property type="protein sequence ID" value="MBD2869156.1"/>
    <property type="molecule type" value="Genomic_DNA"/>
</dbReference>
<protein>
    <submittedName>
        <fullName evidence="1">DUF1572 family protein</fullName>
    </submittedName>
</protein>
<dbReference type="SUPFAM" id="SSF109854">
    <property type="entry name" value="DinB/YfiT-like putative metalloenzymes"/>
    <property type="match status" value="1"/>
</dbReference>
<reference evidence="1" key="1">
    <citation type="submission" date="2020-09" db="EMBL/GenBank/DDBJ databases">
        <title>A novel bacterium of genus Paenibacillus, isolated from South China Sea.</title>
        <authorList>
            <person name="Huang H."/>
            <person name="Mo K."/>
            <person name="Hu Y."/>
        </authorList>
    </citation>
    <scope>NUCLEOTIDE SEQUENCE</scope>
    <source>
        <strain evidence="1">IB182493</strain>
    </source>
</reference>
<dbReference type="AlphaFoldDB" id="A0A927CNP1"/>
<name>A0A927CNP1_9BACL</name>
<dbReference type="InterPro" id="IPR034660">
    <property type="entry name" value="DinB/YfiT-like"/>
</dbReference>
<dbReference type="Proteomes" id="UP000632125">
    <property type="component" value="Unassembled WGS sequence"/>
</dbReference>
<organism evidence="1 2">
    <name type="scientific">Paenibacillus arenilitoris</name>
    <dbReference type="NCBI Taxonomy" id="2772299"/>
    <lineage>
        <taxon>Bacteria</taxon>
        <taxon>Bacillati</taxon>
        <taxon>Bacillota</taxon>
        <taxon>Bacilli</taxon>
        <taxon>Bacillales</taxon>
        <taxon>Paenibacillaceae</taxon>
        <taxon>Paenibacillus</taxon>
    </lineage>
</organism>
<evidence type="ECO:0000313" key="1">
    <source>
        <dbReference type="EMBL" id="MBD2869156.1"/>
    </source>
</evidence>
<gene>
    <name evidence="1" type="ORF">IDH41_11255</name>
</gene>
<dbReference type="Gene3D" id="1.20.120.450">
    <property type="entry name" value="dinb family like domain"/>
    <property type="match status" value="1"/>
</dbReference>
<accession>A0A927CNP1</accession>
<dbReference type="RefSeq" id="WP_190861016.1">
    <property type="nucleotide sequence ID" value="NZ_JACXIY010000013.1"/>
</dbReference>
<sequence length="169" mass="19457">MEVALELIDSMLVKFRSEKKWTLQALEQLSEEDITSSPTSESNSIANLVAHIRGAVHSRIETVLLDIPDTRDRDKEFEKGLKMSKEQAIKMTNDAFDILIQYLEHLKSRPALLMSQPFLNRPPLTYSQVNNETTALNLMIAMVREVHYHTGQIIYAAKIRRGQLVWNYD</sequence>
<keyword evidence="2" id="KW-1185">Reference proteome</keyword>